<gene>
    <name evidence="1" type="ORF">DO83_03565</name>
</gene>
<proteinExistence type="predicted"/>
<name>A0A1Q2C4X0_ANAHA</name>
<evidence type="ECO:0000313" key="1">
    <source>
        <dbReference type="EMBL" id="AQP38764.1"/>
    </source>
</evidence>
<protein>
    <submittedName>
        <fullName evidence="1">Uncharacterized protein</fullName>
    </submittedName>
</protein>
<sequence>MEIIKNTWFVGISTGIISGIVVFFFTKWIMDRKERVEYFKRVSNANQNIIETLKTYIAENGLPDIEVLVALNMSTARAFNVDVNEMYSISDYCEELIREIMRDVYVSNEKKKEYIDMLVKYKEKIKTINYVEQYQTLKMNDEKNRKQINADLPKIVAMLGMATGSFLGVNDWSKGIFHIINDDLMEWVPTFIYAIIVNFVLLYVGFEIVPKVRKNLRFRRH</sequence>
<dbReference type="AlphaFoldDB" id="A0A1Q2C4X0"/>
<evidence type="ECO:0000313" key="2">
    <source>
        <dbReference type="Proteomes" id="UP000188159"/>
    </source>
</evidence>
<dbReference type="RefSeq" id="WP_077325684.1">
    <property type="nucleotide sequence ID" value="NZ_CP012098.1"/>
</dbReference>
<organism evidence="1 2">
    <name type="scientific">Anaerostipes hadrus</name>
    <dbReference type="NCBI Taxonomy" id="649756"/>
    <lineage>
        <taxon>Bacteria</taxon>
        <taxon>Bacillati</taxon>
        <taxon>Bacillota</taxon>
        <taxon>Clostridia</taxon>
        <taxon>Lachnospirales</taxon>
        <taxon>Lachnospiraceae</taxon>
        <taxon>Anaerostipes</taxon>
    </lineage>
</organism>
<dbReference type="Proteomes" id="UP000188159">
    <property type="component" value="Chromosome"/>
</dbReference>
<reference evidence="1 2" key="1">
    <citation type="journal article" date="2016" name="Sci. Rep.">
        <title>Accelerated dysbiosis of gut microbiota during aggravation of DSS-induced colitis by a butyrate-producing bacterium.</title>
        <authorList>
            <person name="Zhang Q."/>
            <person name="Wu Y."/>
            <person name="Wang J."/>
            <person name="Wu G."/>
            <person name="Long W."/>
            <person name="Xue Z."/>
            <person name="Wang L."/>
            <person name="Zhang X."/>
            <person name="Pang X."/>
            <person name="Zhao Y."/>
            <person name="Zhao L."/>
            <person name="Zhang C."/>
        </authorList>
    </citation>
    <scope>NUCLEOTIDE SEQUENCE [LARGE SCALE GENOMIC DNA]</scope>
    <source>
        <strain evidence="1 2">BPB5</strain>
    </source>
</reference>
<dbReference type="EMBL" id="CP012098">
    <property type="protein sequence ID" value="AQP38764.1"/>
    <property type="molecule type" value="Genomic_DNA"/>
</dbReference>
<accession>A0A1Q2C4X0</accession>